<sequence>MEDLVKHLKACYSNKNVFVTGHTGFKGSWLVAIFQYFKAHITGYALAPDCSPNHYSLLPIDYISHNGDILNLDLLKENLKAAQPEIVFHLAAQSLVRRSYELPINTYQTNVIGTLNVLEAARSCSSVRAVVVVTTDKVYENKEQDLPYNESDELGGYDMYSSSKACCELLVNSYRRSFLNPNRYGIDHNILIATVRAGNVIGGGDWSMDRLIPDIVKATALHEQVVIRNPNSIRPWQHVMDCLTGYLLLGKKLLEQNIDYSGPWNFSPESNDSRTVGAILNYCKNNWDDLDFVISSSDDEVHESKILKLSHEKSARLLNWQTKWNTQQAVEMTIAWYKSYYINHVVKTNDQISKYFNG</sequence>
<dbReference type="AlphaFoldDB" id="A0A9D7SC59"/>
<dbReference type="EC" id="4.2.1.45" evidence="3"/>
<evidence type="ECO:0000259" key="2">
    <source>
        <dbReference type="Pfam" id="PF01370"/>
    </source>
</evidence>
<dbReference type="EMBL" id="JADKFW010000017">
    <property type="protein sequence ID" value="MBK9719264.1"/>
    <property type="molecule type" value="Genomic_DNA"/>
</dbReference>
<evidence type="ECO:0000313" key="4">
    <source>
        <dbReference type="Proteomes" id="UP000808349"/>
    </source>
</evidence>
<dbReference type="InterPro" id="IPR036291">
    <property type="entry name" value="NAD(P)-bd_dom_sf"/>
</dbReference>
<reference evidence="3 4" key="1">
    <citation type="submission" date="2020-10" db="EMBL/GenBank/DDBJ databases">
        <title>Connecting structure to function with the recovery of over 1000 high-quality activated sludge metagenome-assembled genomes encoding full-length rRNA genes using long-read sequencing.</title>
        <authorList>
            <person name="Singleton C.M."/>
            <person name="Petriglieri F."/>
            <person name="Kristensen J.M."/>
            <person name="Kirkegaard R.H."/>
            <person name="Michaelsen T.Y."/>
            <person name="Andersen M.H."/>
            <person name="Karst S.M."/>
            <person name="Dueholm M.S."/>
            <person name="Nielsen P.H."/>
            <person name="Albertsen M."/>
        </authorList>
    </citation>
    <scope>NUCLEOTIDE SEQUENCE [LARGE SCALE GENOMIC DNA]</scope>
    <source>
        <strain evidence="3">Ribe_18-Q3-R11-54_BAT3C.373</strain>
    </source>
</reference>
<proteinExistence type="inferred from homology"/>
<dbReference type="SUPFAM" id="SSF51735">
    <property type="entry name" value="NAD(P)-binding Rossmann-fold domains"/>
    <property type="match status" value="1"/>
</dbReference>
<evidence type="ECO:0000256" key="1">
    <source>
        <dbReference type="ARBA" id="ARBA00007637"/>
    </source>
</evidence>
<dbReference type="GO" id="GO:0047733">
    <property type="term" value="F:CDP-glucose 4,6-dehydratase activity"/>
    <property type="evidence" value="ECO:0007669"/>
    <property type="project" value="UniProtKB-EC"/>
</dbReference>
<evidence type="ECO:0000313" key="3">
    <source>
        <dbReference type="EMBL" id="MBK9719264.1"/>
    </source>
</evidence>
<dbReference type="Pfam" id="PF01370">
    <property type="entry name" value="Epimerase"/>
    <property type="match status" value="1"/>
</dbReference>
<protein>
    <submittedName>
        <fullName evidence="3">CDP-glucose 4,6-dehydratase</fullName>
        <ecNumber evidence="3">4.2.1.45</ecNumber>
    </submittedName>
</protein>
<comment type="similarity">
    <text evidence="1">Belongs to the NAD(P)-dependent epimerase/dehydratase family.</text>
</comment>
<comment type="caution">
    <text evidence="3">The sequence shown here is derived from an EMBL/GenBank/DDBJ whole genome shotgun (WGS) entry which is preliminary data.</text>
</comment>
<dbReference type="InterPro" id="IPR001509">
    <property type="entry name" value="Epimerase_deHydtase"/>
</dbReference>
<dbReference type="PANTHER" id="PTHR43000">
    <property type="entry name" value="DTDP-D-GLUCOSE 4,6-DEHYDRATASE-RELATED"/>
    <property type="match status" value="1"/>
</dbReference>
<feature type="domain" description="NAD-dependent epimerase/dehydratase" evidence="2">
    <location>
        <begin position="17"/>
        <end position="252"/>
    </location>
</feature>
<dbReference type="Gene3D" id="3.40.50.720">
    <property type="entry name" value="NAD(P)-binding Rossmann-like Domain"/>
    <property type="match status" value="1"/>
</dbReference>
<keyword evidence="3" id="KW-0456">Lyase</keyword>
<dbReference type="Gene3D" id="3.90.25.10">
    <property type="entry name" value="UDP-galactose 4-epimerase, domain 1"/>
    <property type="match status" value="1"/>
</dbReference>
<gene>
    <name evidence="3" type="primary">rfbG</name>
    <name evidence="3" type="ORF">IPO85_17450</name>
</gene>
<name>A0A9D7SC59_9BACT</name>
<accession>A0A9D7SC59</accession>
<dbReference type="NCBIfam" id="TIGR02622">
    <property type="entry name" value="CDP_4_6_dhtase"/>
    <property type="match status" value="1"/>
</dbReference>
<dbReference type="Proteomes" id="UP000808349">
    <property type="component" value="Unassembled WGS sequence"/>
</dbReference>
<dbReference type="InterPro" id="IPR013445">
    <property type="entry name" value="CDP_4_6_deHydtase"/>
</dbReference>
<organism evidence="3 4">
    <name type="scientific">Candidatus Defluviibacterium haderslevense</name>
    <dbReference type="NCBI Taxonomy" id="2981993"/>
    <lineage>
        <taxon>Bacteria</taxon>
        <taxon>Pseudomonadati</taxon>
        <taxon>Bacteroidota</taxon>
        <taxon>Saprospiria</taxon>
        <taxon>Saprospirales</taxon>
        <taxon>Saprospiraceae</taxon>
        <taxon>Candidatus Defluviibacterium</taxon>
    </lineage>
</organism>